<dbReference type="STRING" id="149040.A0A194WXB4"/>
<dbReference type="OrthoDB" id="4760831at2759"/>
<dbReference type="RefSeq" id="XP_018066925.1">
    <property type="nucleotide sequence ID" value="XM_018205864.1"/>
</dbReference>
<dbReference type="Proteomes" id="UP000070700">
    <property type="component" value="Unassembled WGS sequence"/>
</dbReference>
<feature type="region of interest" description="Disordered" evidence="1">
    <location>
        <begin position="56"/>
        <end position="130"/>
    </location>
</feature>
<organism evidence="2 3">
    <name type="scientific">Mollisia scopiformis</name>
    <name type="common">Conifer needle endophyte fungus</name>
    <name type="synonym">Phialocephala scopiformis</name>
    <dbReference type="NCBI Taxonomy" id="149040"/>
    <lineage>
        <taxon>Eukaryota</taxon>
        <taxon>Fungi</taxon>
        <taxon>Dikarya</taxon>
        <taxon>Ascomycota</taxon>
        <taxon>Pezizomycotina</taxon>
        <taxon>Leotiomycetes</taxon>
        <taxon>Helotiales</taxon>
        <taxon>Mollisiaceae</taxon>
        <taxon>Mollisia</taxon>
    </lineage>
</organism>
<evidence type="ECO:0000256" key="1">
    <source>
        <dbReference type="SAM" id="MobiDB-lite"/>
    </source>
</evidence>
<accession>A0A194WXB4</accession>
<gene>
    <name evidence="2" type="ORF">LY89DRAFT_210202</name>
</gene>
<evidence type="ECO:0000313" key="3">
    <source>
        <dbReference type="Proteomes" id="UP000070700"/>
    </source>
</evidence>
<dbReference type="KEGG" id="psco:LY89DRAFT_210202"/>
<dbReference type="GeneID" id="28815590"/>
<keyword evidence="3" id="KW-1185">Reference proteome</keyword>
<dbReference type="EMBL" id="KQ947424">
    <property type="protein sequence ID" value="KUJ12570.1"/>
    <property type="molecule type" value="Genomic_DNA"/>
</dbReference>
<sequence length="282" mass="31246">MLHSQILSVLKHERPERLGGNRRVECRTTPVYIVTTEDPSIPSIVLNRIQVDRTAVQAGASQKRARSHDSDPGITGERTSRRIKRGKHSKGKERAGSQDEEVDTMPKTSKMATEPNGPERVHGEARLPSPPKEYHINKEALFGRDSDGLLKIPHVLISIALAENQVLDADACAAWLASFPALAEYVKVRSIYRSYSTLIIISVPVILWDLLPDDLACNFIGYVRSGDILSEDSLKIREADTQETVSDSELAALEATIPPTSPIESQDKRHAHGKLRGRHQSQ</sequence>
<feature type="compositionally biased region" description="Basic residues" evidence="1">
    <location>
        <begin position="269"/>
        <end position="282"/>
    </location>
</feature>
<feature type="compositionally biased region" description="Basic residues" evidence="1">
    <location>
        <begin position="81"/>
        <end position="91"/>
    </location>
</feature>
<protein>
    <submittedName>
        <fullName evidence="2">Uncharacterized protein</fullName>
    </submittedName>
</protein>
<evidence type="ECO:0000313" key="2">
    <source>
        <dbReference type="EMBL" id="KUJ12570.1"/>
    </source>
</evidence>
<name>A0A194WXB4_MOLSC</name>
<dbReference type="AlphaFoldDB" id="A0A194WXB4"/>
<proteinExistence type="predicted"/>
<feature type="region of interest" description="Disordered" evidence="1">
    <location>
        <begin position="256"/>
        <end position="282"/>
    </location>
</feature>
<reference evidence="2 3" key="1">
    <citation type="submission" date="2015-10" db="EMBL/GenBank/DDBJ databases">
        <title>Full genome of DAOMC 229536 Phialocephala scopiformis, a fungal endophyte of spruce producing the potent anti-insectan compound rugulosin.</title>
        <authorList>
            <consortium name="DOE Joint Genome Institute"/>
            <person name="Walker A.K."/>
            <person name="Frasz S.L."/>
            <person name="Seifert K.A."/>
            <person name="Miller J.D."/>
            <person name="Mondo S.J."/>
            <person name="Labutti K."/>
            <person name="Lipzen A."/>
            <person name="Dockter R."/>
            <person name="Kennedy M."/>
            <person name="Grigoriev I.V."/>
            <person name="Spatafora J.W."/>
        </authorList>
    </citation>
    <scope>NUCLEOTIDE SEQUENCE [LARGE SCALE GENOMIC DNA]</scope>
    <source>
        <strain evidence="2 3">CBS 120377</strain>
    </source>
</reference>
<dbReference type="InParanoid" id="A0A194WXB4"/>